<evidence type="ECO:0000256" key="6">
    <source>
        <dbReference type="ARBA" id="ARBA00015850"/>
    </source>
</evidence>
<sequence length="257" mass="28125">MKSFFFALQHLSRIRLYNGEFNEIAFGKSPVYFPAVGLILGIALLLARQIFILVFPVPVVAALLIVTMAALTGGIHLDGFMDTFDGMFSGRSKERKMEIMRDSRVGAFGVLGLACLFLLKYSAFTALPVEILTSLIILATVLSRWAMVYLIVFFPYARNEGLGTLYSLYAGKREFALATLGAALITILTAGVAGLLIWLTLFIVVHFVAQKVKAELGGLTGDIYGATCEGSELIVYLAAFPAYNILPQLFSAPVRFW</sequence>
<evidence type="ECO:0000256" key="18">
    <source>
        <dbReference type="ARBA" id="ARBA00049504"/>
    </source>
</evidence>
<dbReference type="OrthoDB" id="9794626at2"/>
<reference evidence="21" key="1">
    <citation type="submission" date="2016-10" db="EMBL/GenBank/DDBJ databases">
        <authorList>
            <person name="Varghese N."/>
            <person name="Submissions S."/>
        </authorList>
    </citation>
    <scope>NUCLEOTIDE SEQUENCE [LARGE SCALE GENOMIC DNA]</scope>
    <source>
        <strain evidence="21">DSM 17038</strain>
    </source>
</reference>
<name>A0A1I2S5P9_9FIRM</name>
<feature type="transmembrane region" description="Helical" evidence="19">
    <location>
        <begin position="131"/>
        <end position="154"/>
    </location>
</feature>
<dbReference type="PANTHER" id="PTHR34148">
    <property type="entry name" value="ADENOSYLCOBINAMIDE-GDP RIBAZOLETRANSFERASE"/>
    <property type="match status" value="1"/>
</dbReference>
<evidence type="ECO:0000256" key="12">
    <source>
        <dbReference type="ARBA" id="ARBA00022989"/>
    </source>
</evidence>
<comment type="cofactor">
    <cofactor evidence="1 19">
        <name>Mg(2+)</name>
        <dbReference type="ChEBI" id="CHEBI:18420"/>
    </cofactor>
</comment>
<evidence type="ECO:0000313" key="21">
    <source>
        <dbReference type="Proteomes" id="UP000199337"/>
    </source>
</evidence>
<dbReference type="NCBIfam" id="TIGR00317">
    <property type="entry name" value="cobS"/>
    <property type="match status" value="1"/>
</dbReference>
<organism evidence="20 21">
    <name type="scientific">Desulfotruncus arcticus DSM 17038</name>
    <dbReference type="NCBI Taxonomy" id="1121424"/>
    <lineage>
        <taxon>Bacteria</taxon>
        <taxon>Bacillati</taxon>
        <taxon>Bacillota</taxon>
        <taxon>Clostridia</taxon>
        <taxon>Eubacteriales</taxon>
        <taxon>Desulfallaceae</taxon>
        <taxon>Desulfotruncus</taxon>
    </lineage>
</organism>
<dbReference type="Proteomes" id="UP000199337">
    <property type="component" value="Unassembled WGS sequence"/>
</dbReference>
<keyword evidence="12 19" id="KW-1133">Transmembrane helix</keyword>
<accession>A0A1I2S5P9</accession>
<dbReference type="GO" id="GO:0051073">
    <property type="term" value="F:adenosylcobinamide-GDP ribazoletransferase activity"/>
    <property type="evidence" value="ECO:0007669"/>
    <property type="project" value="UniProtKB-UniRule"/>
</dbReference>
<evidence type="ECO:0000256" key="1">
    <source>
        <dbReference type="ARBA" id="ARBA00001946"/>
    </source>
</evidence>
<comment type="subcellular location">
    <subcellularLocation>
        <location evidence="2 19">Cell membrane</location>
        <topology evidence="2 19">Multi-pass membrane protein</topology>
    </subcellularLocation>
</comment>
<keyword evidence="7 19" id="KW-1003">Cell membrane</keyword>
<comment type="similarity">
    <text evidence="4 19">Belongs to the CobS family.</text>
</comment>
<keyword evidence="10 19" id="KW-0812">Transmembrane</keyword>
<keyword evidence="9 19" id="KW-0808">Transferase</keyword>
<comment type="catalytic activity">
    <reaction evidence="17 19">
        <text>alpha-ribazole + adenosylcob(III)inamide-GDP = adenosylcob(III)alamin + GMP + H(+)</text>
        <dbReference type="Rhea" id="RHEA:16049"/>
        <dbReference type="ChEBI" id="CHEBI:10329"/>
        <dbReference type="ChEBI" id="CHEBI:15378"/>
        <dbReference type="ChEBI" id="CHEBI:18408"/>
        <dbReference type="ChEBI" id="CHEBI:58115"/>
        <dbReference type="ChEBI" id="CHEBI:60487"/>
        <dbReference type="EC" id="2.7.8.26"/>
    </reaction>
</comment>
<evidence type="ECO:0000256" key="2">
    <source>
        <dbReference type="ARBA" id="ARBA00004651"/>
    </source>
</evidence>
<dbReference type="InterPro" id="IPR003805">
    <property type="entry name" value="CobS"/>
</dbReference>
<feature type="transmembrane region" description="Helical" evidence="19">
    <location>
        <begin position="31"/>
        <end position="55"/>
    </location>
</feature>
<protein>
    <recommendedName>
        <fullName evidence="6 19">Adenosylcobinamide-GDP ribazoletransferase</fullName>
        <ecNumber evidence="5 19">2.7.8.26</ecNumber>
    </recommendedName>
    <alternativeName>
        <fullName evidence="16 19">Cobalamin synthase</fullName>
    </alternativeName>
    <alternativeName>
        <fullName evidence="15 19">Cobalamin-5'-phosphate synthase</fullName>
    </alternativeName>
</protein>
<evidence type="ECO:0000256" key="9">
    <source>
        <dbReference type="ARBA" id="ARBA00022679"/>
    </source>
</evidence>
<comment type="pathway">
    <text evidence="3 19">Cofactor biosynthesis; adenosylcobalamin biosynthesis; adenosylcobalamin from cob(II)yrinate a,c-diamide: step 7/7.</text>
</comment>
<dbReference type="RefSeq" id="WP_092470774.1">
    <property type="nucleotide sequence ID" value="NZ_FOOX01000005.1"/>
</dbReference>
<feature type="transmembrane region" description="Helical" evidence="19">
    <location>
        <begin position="175"/>
        <end position="208"/>
    </location>
</feature>
<keyword evidence="11 19" id="KW-0460">Magnesium</keyword>
<dbReference type="GO" id="GO:0009236">
    <property type="term" value="P:cobalamin biosynthetic process"/>
    <property type="evidence" value="ECO:0007669"/>
    <property type="project" value="UniProtKB-UniRule"/>
</dbReference>
<feature type="transmembrane region" description="Helical" evidence="19">
    <location>
        <begin position="105"/>
        <end position="125"/>
    </location>
</feature>
<evidence type="ECO:0000313" key="20">
    <source>
        <dbReference type="EMBL" id="SFG48152.1"/>
    </source>
</evidence>
<gene>
    <name evidence="19" type="primary">cobS</name>
    <name evidence="20" type="ORF">SAMN05660649_01783</name>
</gene>
<dbReference type="EMBL" id="FOOX01000005">
    <property type="protein sequence ID" value="SFG48152.1"/>
    <property type="molecule type" value="Genomic_DNA"/>
</dbReference>
<dbReference type="STRING" id="341036.SAMN05660649_01783"/>
<evidence type="ECO:0000256" key="10">
    <source>
        <dbReference type="ARBA" id="ARBA00022692"/>
    </source>
</evidence>
<dbReference type="HAMAP" id="MF_00719">
    <property type="entry name" value="CobS"/>
    <property type="match status" value="1"/>
</dbReference>
<dbReference type="AlphaFoldDB" id="A0A1I2S5P9"/>
<evidence type="ECO:0000256" key="3">
    <source>
        <dbReference type="ARBA" id="ARBA00004663"/>
    </source>
</evidence>
<dbReference type="Pfam" id="PF02654">
    <property type="entry name" value="CobS"/>
    <property type="match status" value="1"/>
</dbReference>
<evidence type="ECO:0000256" key="19">
    <source>
        <dbReference type="HAMAP-Rule" id="MF_00719"/>
    </source>
</evidence>
<evidence type="ECO:0000256" key="16">
    <source>
        <dbReference type="ARBA" id="ARBA00032853"/>
    </source>
</evidence>
<evidence type="ECO:0000256" key="17">
    <source>
        <dbReference type="ARBA" id="ARBA00048623"/>
    </source>
</evidence>
<dbReference type="GO" id="GO:0005886">
    <property type="term" value="C:plasma membrane"/>
    <property type="evidence" value="ECO:0007669"/>
    <property type="project" value="UniProtKB-SubCell"/>
</dbReference>
<evidence type="ECO:0000256" key="13">
    <source>
        <dbReference type="ARBA" id="ARBA00023136"/>
    </source>
</evidence>
<dbReference type="UniPathway" id="UPA00148">
    <property type="reaction ID" value="UER00238"/>
</dbReference>
<keyword evidence="21" id="KW-1185">Reference proteome</keyword>
<comment type="function">
    <text evidence="14 19">Joins adenosylcobinamide-GDP and alpha-ribazole to generate adenosylcobalamin (Ado-cobalamin). Also synthesizes adenosylcobalamin 5'-phosphate from adenosylcobinamide-GDP and alpha-ribazole 5'-phosphate.</text>
</comment>
<evidence type="ECO:0000256" key="7">
    <source>
        <dbReference type="ARBA" id="ARBA00022475"/>
    </source>
</evidence>
<comment type="catalytic activity">
    <reaction evidence="18 19">
        <text>alpha-ribazole 5'-phosphate + adenosylcob(III)inamide-GDP = adenosylcob(III)alamin 5'-phosphate + GMP + H(+)</text>
        <dbReference type="Rhea" id="RHEA:23560"/>
        <dbReference type="ChEBI" id="CHEBI:15378"/>
        <dbReference type="ChEBI" id="CHEBI:57918"/>
        <dbReference type="ChEBI" id="CHEBI:58115"/>
        <dbReference type="ChEBI" id="CHEBI:60487"/>
        <dbReference type="ChEBI" id="CHEBI:60493"/>
        <dbReference type="EC" id="2.7.8.26"/>
    </reaction>
</comment>
<evidence type="ECO:0000256" key="8">
    <source>
        <dbReference type="ARBA" id="ARBA00022573"/>
    </source>
</evidence>
<proteinExistence type="inferred from homology"/>
<feature type="transmembrane region" description="Helical" evidence="19">
    <location>
        <begin position="61"/>
        <end position="84"/>
    </location>
</feature>
<keyword evidence="8 19" id="KW-0169">Cobalamin biosynthesis</keyword>
<evidence type="ECO:0000256" key="14">
    <source>
        <dbReference type="ARBA" id="ARBA00025228"/>
    </source>
</evidence>
<evidence type="ECO:0000256" key="4">
    <source>
        <dbReference type="ARBA" id="ARBA00010561"/>
    </source>
</evidence>
<evidence type="ECO:0000256" key="5">
    <source>
        <dbReference type="ARBA" id="ARBA00013200"/>
    </source>
</evidence>
<dbReference type="GO" id="GO:0008818">
    <property type="term" value="F:cobalamin 5'-phosphate synthase activity"/>
    <property type="evidence" value="ECO:0007669"/>
    <property type="project" value="UniProtKB-UniRule"/>
</dbReference>
<dbReference type="PANTHER" id="PTHR34148:SF1">
    <property type="entry name" value="ADENOSYLCOBINAMIDE-GDP RIBAZOLETRANSFERASE"/>
    <property type="match status" value="1"/>
</dbReference>
<evidence type="ECO:0000256" key="15">
    <source>
        <dbReference type="ARBA" id="ARBA00032605"/>
    </source>
</evidence>
<keyword evidence="13 19" id="KW-0472">Membrane</keyword>
<evidence type="ECO:0000256" key="11">
    <source>
        <dbReference type="ARBA" id="ARBA00022842"/>
    </source>
</evidence>
<dbReference type="EC" id="2.7.8.26" evidence="5 19"/>